<organism evidence="1 2">
    <name type="scientific">Halalkalibaculum roseum</name>
    <dbReference type="NCBI Taxonomy" id="2709311"/>
    <lineage>
        <taxon>Bacteria</taxon>
        <taxon>Pseudomonadati</taxon>
        <taxon>Balneolota</taxon>
        <taxon>Balneolia</taxon>
        <taxon>Balneolales</taxon>
        <taxon>Balneolaceae</taxon>
        <taxon>Halalkalibaculum</taxon>
    </lineage>
</organism>
<dbReference type="PANTHER" id="PTHR17985">
    <property type="entry name" value="SER/THR-RICH PROTEIN T10 IN DGCR REGION"/>
    <property type="match status" value="1"/>
</dbReference>
<gene>
    <name evidence="1" type="ORF">G3570_02550</name>
</gene>
<dbReference type="PANTHER" id="PTHR17985:SF8">
    <property type="entry name" value="TRANSPORT AND GOLGI ORGANIZATION PROTEIN 2 HOMOLOG"/>
    <property type="match status" value="1"/>
</dbReference>
<proteinExistence type="predicted"/>
<comment type="caution">
    <text evidence="1">The sequence shown here is derived from an EMBL/GenBank/DDBJ whole genome shotgun (WGS) entry which is preliminary data.</text>
</comment>
<evidence type="ECO:0000313" key="2">
    <source>
        <dbReference type="Proteomes" id="UP000473278"/>
    </source>
</evidence>
<reference evidence="1 2" key="1">
    <citation type="submission" date="2020-02" db="EMBL/GenBank/DDBJ databases">
        <title>Balneolaceae bacterium YR4-1, complete genome.</title>
        <authorList>
            <person name="Li Y."/>
            <person name="Wu S."/>
        </authorList>
    </citation>
    <scope>NUCLEOTIDE SEQUENCE [LARGE SCALE GENOMIC DNA]</scope>
    <source>
        <strain evidence="1 2">YR4-1</strain>
    </source>
</reference>
<dbReference type="AlphaFoldDB" id="A0A6M1STM7"/>
<dbReference type="EMBL" id="JAALLT010000001">
    <property type="protein sequence ID" value="NGP75496.1"/>
    <property type="molecule type" value="Genomic_DNA"/>
</dbReference>
<name>A0A6M1STM7_9BACT</name>
<evidence type="ECO:0000313" key="1">
    <source>
        <dbReference type="EMBL" id="NGP75496.1"/>
    </source>
</evidence>
<dbReference type="RefSeq" id="WP_165138847.1">
    <property type="nucleotide sequence ID" value="NZ_JAALLT010000001.1"/>
</dbReference>
<dbReference type="Proteomes" id="UP000473278">
    <property type="component" value="Unassembled WGS sequence"/>
</dbReference>
<dbReference type="Pfam" id="PF05742">
    <property type="entry name" value="TANGO2"/>
    <property type="match status" value="1"/>
</dbReference>
<accession>A0A6M1STM7</accession>
<sequence length="261" mass="29947">MCLLVFSYKQHPIYDFVFATNRDEFYDRPTRPAKFWSDHPNILAGKDLQAGGTWLGITKNGKFSALTNYRDPSIQKEDPPSRGHLVLDYLKEGKTIDQYLKDVDKKANQYNGFNLLSGNLSDGETGLMYYSNQQNEIRRLEAGLYGLSNKLLDTPWPKVTRAKKALDTLIRSGEVSEEKLFDLLQDDTQASEEELPDTGIPHELEKAVSPIFIKTDRYGTRNSTVILVEKSGKVIFEERRYQNGSMEVENTNRYEFFIEHG</sequence>
<keyword evidence="2" id="KW-1185">Reference proteome</keyword>
<dbReference type="InterPro" id="IPR008551">
    <property type="entry name" value="TANGO2"/>
</dbReference>
<protein>
    <submittedName>
        <fullName evidence="1">NRDE family protein</fullName>
    </submittedName>
</protein>